<dbReference type="PANTHER" id="PTHR37832">
    <property type="entry name" value="BLL2683 PROTEIN"/>
    <property type="match status" value="1"/>
</dbReference>
<dbReference type="Gene3D" id="3.30.70.100">
    <property type="match status" value="1"/>
</dbReference>
<name>A0ABW1AB47_9ACTN</name>
<organism evidence="2 3">
    <name type="scientific">Actinomadura rugatobispora</name>
    <dbReference type="NCBI Taxonomy" id="1994"/>
    <lineage>
        <taxon>Bacteria</taxon>
        <taxon>Bacillati</taxon>
        <taxon>Actinomycetota</taxon>
        <taxon>Actinomycetes</taxon>
        <taxon>Streptosporangiales</taxon>
        <taxon>Thermomonosporaceae</taxon>
        <taxon>Actinomadura</taxon>
    </lineage>
</organism>
<dbReference type="PROSITE" id="PS51502">
    <property type="entry name" value="S_R_A_B_BARREL"/>
    <property type="match status" value="1"/>
</dbReference>
<dbReference type="InterPro" id="IPR011008">
    <property type="entry name" value="Dimeric_a/b-barrel"/>
</dbReference>
<dbReference type="Pfam" id="PF07876">
    <property type="entry name" value="Dabb"/>
    <property type="match status" value="1"/>
</dbReference>
<dbReference type="SMART" id="SM00886">
    <property type="entry name" value="Dabb"/>
    <property type="match status" value="1"/>
</dbReference>
<protein>
    <submittedName>
        <fullName evidence="2">Dabb family protein</fullName>
    </submittedName>
</protein>
<sequence length="98" mass="10693">MLTHVVLMKFTDPADAPHAKELLEGLAGRVAEIRSITVGLDVLRTEASFDLCMTTTHDSAEALRGYQEHPAHLEAAGWLRPRLAARSVVDYEGGDHEG</sequence>
<evidence type="ECO:0000259" key="1">
    <source>
        <dbReference type="PROSITE" id="PS51502"/>
    </source>
</evidence>
<dbReference type="RefSeq" id="WP_378287219.1">
    <property type="nucleotide sequence ID" value="NZ_JBHSON010000067.1"/>
</dbReference>
<dbReference type="Proteomes" id="UP001596074">
    <property type="component" value="Unassembled WGS sequence"/>
</dbReference>
<proteinExistence type="predicted"/>
<gene>
    <name evidence="2" type="ORF">ACFPZN_37340</name>
</gene>
<evidence type="ECO:0000313" key="3">
    <source>
        <dbReference type="Proteomes" id="UP001596074"/>
    </source>
</evidence>
<dbReference type="SUPFAM" id="SSF54909">
    <property type="entry name" value="Dimeric alpha+beta barrel"/>
    <property type="match status" value="1"/>
</dbReference>
<dbReference type="PANTHER" id="PTHR37832:SF1">
    <property type="entry name" value="STRESS-RESPONSE A_B BARREL DOMAIN-CONTAINING PROTEIN"/>
    <property type="match status" value="1"/>
</dbReference>
<reference evidence="3" key="1">
    <citation type="journal article" date="2019" name="Int. J. Syst. Evol. Microbiol.">
        <title>The Global Catalogue of Microorganisms (GCM) 10K type strain sequencing project: providing services to taxonomists for standard genome sequencing and annotation.</title>
        <authorList>
            <consortium name="The Broad Institute Genomics Platform"/>
            <consortium name="The Broad Institute Genome Sequencing Center for Infectious Disease"/>
            <person name="Wu L."/>
            <person name="Ma J."/>
        </authorList>
    </citation>
    <scope>NUCLEOTIDE SEQUENCE [LARGE SCALE GENOMIC DNA]</scope>
    <source>
        <strain evidence="3">KCTC 42087</strain>
    </source>
</reference>
<comment type="caution">
    <text evidence="2">The sequence shown here is derived from an EMBL/GenBank/DDBJ whole genome shotgun (WGS) entry which is preliminary data.</text>
</comment>
<accession>A0ABW1AB47</accession>
<evidence type="ECO:0000313" key="2">
    <source>
        <dbReference type="EMBL" id="MFC5751314.1"/>
    </source>
</evidence>
<dbReference type="InterPro" id="IPR013097">
    <property type="entry name" value="Dabb"/>
</dbReference>
<keyword evidence="3" id="KW-1185">Reference proteome</keyword>
<feature type="domain" description="Stress-response A/B barrel" evidence="1">
    <location>
        <begin position="2"/>
        <end position="91"/>
    </location>
</feature>
<dbReference type="EMBL" id="JBHSON010000067">
    <property type="protein sequence ID" value="MFC5751314.1"/>
    <property type="molecule type" value="Genomic_DNA"/>
</dbReference>